<dbReference type="InterPro" id="IPR036237">
    <property type="entry name" value="Xyl_isomerase-like_sf"/>
</dbReference>
<dbReference type="InterPro" id="IPR013022">
    <property type="entry name" value="Xyl_isomerase-like_TIM-brl"/>
</dbReference>
<dbReference type="SUPFAM" id="SSF51658">
    <property type="entry name" value="Xylose isomerase-like"/>
    <property type="match status" value="1"/>
</dbReference>
<evidence type="ECO:0000313" key="4">
    <source>
        <dbReference type="Proteomes" id="UP001501508"/>
    </source>
</evidence>
<accession>A0ABP8LRW0</accession>
<dbReference type="Gene3D" id="3.20.20.150">
    <property type="entry name" value="Divalent-metal-dependent TIM barrel enzymes"/>
    <property type="match status" value="1"/>
</dbReference>
<dbReference type="PANTHER" id="PTHR12110:SF21">
    <property type="entry name" value="XYLOSE ISOMERASE-LIKE TIM BARREL DOMAIN-CONTAINING PROTEIN"/>
    <property type="match status" value="1"/>
</dbReference>
<dbReference type="EMBL" id="BAABEY010000012">
    <property type="protein sequence ID" value="GAA4435215.1"/>
    <property type="molecule type" value="Genomic_DNA"/>
</dbReference>
<dbReference type="InterPro" id="IPR050312">
    <property type="entry name" value="IolE/XylAMocC-like"/>
</dbReference>
<organism evidence="3 4">
    <name type="scientific">Ravibacter arvi</name>
    <dbReference type="NCBI Taxonomy" id="2051041"/>
    <lineage>
        <taxon>Bacteria</taxon>
        <taxon>Pseudomonadati</taxon>
        <taxon>Bacteroidota</taxon>
        <taxon>Cytophagia</taxon>
        <taxon>Cytophagales</taxon>
        <taxon>Spirosomataceae</taxon>
        <taxon>Ravibacter</taxon>
    </lineage>
</organism>
<name>A0ABP8LRW0_9BACT</name>
<gene>
    <name evidence="3" type="ORF">GCM10023091_11260</name>
</gene>
<feature type="signal peptide" evidence="1">
    <location>
        <begin position="1"/>
        <end position="20"/>
    </location>
</feature>
<dbReference type="Proteomes" id="UP001501508">
    <property type="component" value="Unassembled WGS sequence"/>
</dbReference>
<reference evidence="4" key="1">
    <citation type="journal article" date="2019" name="Int. J. Syst. Evol. Microbiol.">
        <title>The Global Catalogue of Microorganisms (GCM) 10K type strain sequencing project: providing services to taxonomists for standard genome sequencing and annotation.</title>
        <authorList>
            <consortium name="The Broad Institute Genomics Platform"/>
            <consortium name="The Broad Institute Genome Sequencing Center for Infectious Disease"/>
            <person name="Wu L."/>
            <person name="Ma J."/>
        </authorList>
    </citation>
    <scope>NUCLEOTIDE SEQUENCE [LARGE SCALE GENOMIC DNA]</scope>
    <source>
        <strain evidence="4">JCM 31920</strain>
    </source>
</reference>
<feature type="domain" description="Xylose isomerase-like TIM barrel" evidence="2">
    <location>
        <begin position="46"/>
        <end position="283"/>
    </location>
</feature>
<keyword evidence="1" id="KW-0732">Signal</keyword>
<feature type="chain" id="PRO_5045903266" description="Xylose isomerase-like TIM barrel domain-containing protein" evidence="1">
    <location>
        <begin position="21"/>
        <end position="292"/>
    </location>
</feature>
<evidence type="ECO:0000259" key="2">
    <source>
        <dbReference type="Pfam" id="PF01261"/>
    </source>
</evidence>
<sequence>MKSALAALMFCALFSVPATAQNNFFFPLHNIIRGDSVYNTFDKQVELIKTTGYDGIEINQVDSFKGMKEALDKHKFAGAFFYVKVKLEEPYFDEKLEDCIRQLKGSKTIISPFIVSESKQYAPSSRDADELAARLIGQVADWAEESGLEVAIYPHIYYYVERANHAADLARKINRKNVGVTFNLCHWLATTTETERANLRTDLSNMRPYLKMITICGANDTISQKKNIWNDYILPLGSGTFDTYGLVSYVLKDLKFRGPVGVQCFNIAGDKPALVRNTMTVWKSYQKKLKAE</sequence>
<evidence type="ECO:0000313" key="3">
    <source>
        <dbReference type="EMBL" id="GAA4435215.1"/>
    </source>
</evidence>
<keyword evidence="4" id="KW-1185">Reference proteome</keyword>
<evidence type="ECO:0000256" key="1">
    <source>
        <dbReference type="SAM" id="SignalP"/>
    </source>
</evidence>
<protein>
    <recommendedName>
        <fullName evidence="2">Xylose isomerase-like TIM barrel domain-containing protein</fullName>
    </recommendedName>
</protein>
<dbReference type="Pfam" id="PF01261">
    <property type="entry name" value="AP_endonuc_2"/>
    <property type="match status" value="1"/>
</dbReference>
<proteinExistence type="predicted"/>
<dbReference type="PANTHER" id="PTHR12110">
    <property type="entry name" value="HYDROXYPYRUVATE ISOMERASE"/>
    <property type="match status" value="1"/>
</dbReference>
<dbReference type="RefSeq" id="WP_345027115.1">
    <property type="nucleotide sequence ID" value="NZ_BAABEY010000012.1"/>
</dbReference>
<comment type="caution">
    <text evidence="3">The sequence shown here is derived from an EMBL/GenBank/DDBJ whole genome shotgun (WGS) entry which is preliminary data.</text>
</comment>